<sequence length="51" mass="5564">LCIDVISYTVLDILGEGAFAVVAKCQNTRTNRIEAIKACPTCTPLVLHTWT</sequence>
<dbReference type="Ensembl" id="ENSSPAT00000021793.1">
    <property type="protein sequence ID" value="ENSSPAP00000021459.1"/>
    <property type="gene ID" value="ENSSPAG00000016188.1"/>
</dbReference>
<accession>A0A3B5AUH4</accession>
<dbReference type="InterPro" id="IPR011009">
    <property type="entry name" value="Kinase-like_dom_sf"/>
</dbReference>
<dbReference type="Gene3D" id="3.30.200.20">
    <property type="entry name" value="Phosphorylase Kinase, domain 1"/>
    <property type="match status" value="1"/>
</dbReference>
<name>A0A3B5AUH4_9TELE</name>
<organism evidence="1">
    <name type="scientific">Stegastes partitus</name>
    <name type="common">bicolor damselfish</name>
    <dbReference type="NCBI Taxonomy" id="144197"/>
    <lineage>
        <taxon>Eukaryota</taxon>
        <taxon>Metazoa</taxon>
        <taxon>Chordata</taxon>
        <taxon>Craniata</taxon>
        <taxon>Vertebrata</taxon>
        <taxon>Euteleostomi</taxon>
        <taxon>Actinopterygii</taxon>
        <taxon>Neopterygii</taxon>
        <taxon>Teleostei</taxon>
        <taxon>Neoteleostei</taxon>
        <taxon>Acanthomorphata</taxon>
        <taxon>Ovalentaria</taxon>
        <taxon>Pomacentridae</taxon>
        <taxon>Stegastes</taxon>
    </lineage>
</organism>
<reference evidence="1" key="1">
    <citation type="submission" date="2023-09" db="UniProtKB">
        <authorList>
            <consortium name="Ensembl"/>
        </authorList>
    </citation>
    <scope>IDENTIFICATION</scope>
</reference>
<dbReference type="AlphaFoldDB" id="A0A3B5AUH4"/>
<proteinExistence type="predicted"/>
<dbReference type="SUPFAM" id="SSF56112">
    <property type="entry name" value="Protein kinase-like (PK-like)"/>
    <property type="match status" value="1"/>
</dbReference>
<protein>
    <recommendedName>
        <fullName evidence="2">Protein kinase domain-containing protein</fullName>
    </recommendedName>
</protein>
<evidence type="ECO:0008006" key="2">
    <source>
        <dbReference type="Google" id="ProtNLM"/>
    </source>
</evidence>
<evidence type="ECO:0000313" key="1">
    <source>
        <dbReference type="Ensembl" id="ENSSPAP00000021459.1"/>
    </source>
</evidence>